<accession>A0A010QA40</accession>
<comment type="caution">
    <text evidence="2">The sequence shown here is derived from an EMBL/GenBank/DDBJ whole genome shotgun (WGS) entry which is preliminary data.</text>
</comment>
<reference evidence="2 3" key="1">
    <citation type="submission" date="2014-02" db="EMBL/GenBank/DDBJ databases">
        <title>The genome sequence of Colletotrichum fioriniae PJ7.</title>
        <authorList>
            <person name="Baroncelli R."/>
            <person name="Thon M.R."/>
        </authorList>
    </citation>
    <scope>NUCLEOTIDE SEQUENCE [LARGE SCALE GENOMIC DNA]</scope>
    <source>
        <strain evidence="2 3">PJ7</strain>
    </source>
</reference>
<proteinExistence type="predicted"/>
<protein>
    <submittedName>
        <fullName evidence="2">Uncharacterized protein</fullName>
    </submittedName>
</protein>
<dbReference type="HOGENOM" id="CLU_2468924_0_0_1"/>
<gene>
    <name evidence="2" type="ORF">CFIO01_02877</name>
</gene>
<dbReference type="OrthoDB" id="10415907at2759"/>
<organism evidence="2 3">
    <name type="scientific">Colletotrichum fioriniae PJ7</name>
    <dbReference type="NCBI Taxonomy" id="1445577"/>
    <lineage>
        <taxon>Eukaryota</taxon>
        <taxon>Fungi</taxon>
        <taxon>Dikarya</taxon>
        <taxon>Ascomycota</taxon>
        <taxon>Pezizomycotina</taxon>
        <taxon>Sordariomycetes</taxon>
        <taxon>Hypocreomycetidae</taxon>
        <taxon>Glomerellales</taxon>
        <taxon>Glomerellaceae</taxon>
        <taxon>Colletotrichum</taxon>
        <taxon>Colletotrichum acutatum species complex</taxon>
    </lineage>
</organism>
<sequence length="88" mass="9631">MSKPPAIFIDNTADLPAEGLLSELSDLQINDRKDARREGHPAGSQYDMTFRHADDSGKTFLEVPKPSNYDSGRKAQAYSSTKASSEAQ</sequence>
<feature type="compositionally biased region" description="Polar residues" evidence="1">
    <location>
        <begin position="77"/>
        <end position="88"/>
    </location>
</feature>
<evidence type="ECO:0000313" key="3">
    <source>
        <dbReference type="Proteomes" id="UP000020467"/>
    </source>
</evidence>
<dbReference type="AlphaFoldDB" id="A0A010QA40"/>
<name>A0A010QA40_9PEZI</name>
<evidence type="ECO:0000313" key="2">
    <source>
        <dbReference type="EMBL" id="EXF73585.1"/>
    </source>
</evidence>
<dbReference type="Proteomes" id="UP000020467">
    <property type="component" value="Unassembled WGS sequence"/>
</dbReference>
<feature type="region of interest" description="Disordered" evidence="1">
    <location>
        <begin position="31"/>
        <end position="88"/>
    </location>
</feature>
<dbReference type="EMBL" id="JARH01001052">
    <property type="protein sequence ID" value="EXF73585.1"/>
    <property type="molecule type" value="Genomic_DNA"/>
</dbReference>
<keyword evidence="3" id="KW-1185">Reference proteome</keyword>
<feature type="compositionally biased region" description="Basic and acidic residues" evidence="1">
    <location>
        <begin position="31"/>
        <end position="40"/>
    </location>
</feature>
<evidence type="ECO:0000256" key="1">
    <source>
        <dbReference type="SAM" id="MobiDB-lite"/>
    </source>
</evidence>
<dbReference type="KEGG" id="cfj:CFIO01_02877"/>